<dbReference type="Gene3D" id="3.40.50.300">
    <property type="entry name" value="P-loop containing nucleotide triphosphate hydrolases"/>
    <property type="match status" value="1"/>
</dbReference>
<evidence type="ECO:0000313" key="3">
    <source>
        <dbReference type="EMBL" id="RKN53597.1"/>
    </source>
</evidence>
<dbReference type="AlphaFoldDB" id="A0A3B0A280"/>
<keyword evidence="1" id="KW-0547">Nucleotide-binding</keyword>
<evidence type="ECO:0000313" key="4">
    <source>
        <dbReference type="Proteomes" id="UP000270343"/>
    </source>
</evidence>
<dbReference type="GO" id="GO:0005524">
    <property type="term" value="F:ATP binding"/>
    <property type="evidence" value="ECO:0007669"/>
    <property type="project" value="UniProtKB-UniRule"/>
</dbReference>
<feature type="non-terminal residue" evidence="3">
    <location>
        <position position="419"/>
    </location>
</feature>
<feature type="binding site" evidence="1">
    <location>
        <begin position="240"/>
        <end position="247"/>
    </location>
    <ligand>
        <name>ATP</name>
        <dbReference type="ChEBI" id="CHEBI:30616"/>
    </ligand>
</feature>
<keyword evidence="4" id="KW-1185">Reference proteome</keyword>
<feature type="domain" description="FtsK" evidence="2">
    <location>
        <begin position="222"/>
        <end position="413"/>
    </location>
</feature>
<accession>A0A3B0A280</accession>
<dbReference type="PROSITE" id="PS50901">
    <property type="entry name" value="FTSK"/>
    <property type="match status" value="1"/>
</dbReference>
<comment type="caution">
    <text evidence="3">The sequence shown here is derived from an EMBL/GenBank/DDBJ whole genome shotgun (WGS) entry which is preliminary data.</text>
</comment>
<dbReference type="Proteomes" id="UP000270343">
    <property type="component" value="Unassembled WGS sequence"/>
</dbReference>
<evidence type="ECO:0000256" key="1">
    <source>
        <dbReference type="PROSITE-ProRule" id="PRU00289"/>
    </source>
</evidence>
<protein>
    <submittedName>
        <fullName evidence="3">PRL2-11</fullName>
    </submittedName>
</protein>
<gene>
    <name evidence="3" type="ORF">D7231_35035</name>
</gene>
<reference evidence="3 4" key="1">
    <citation type="journal article" date="2015" name="Antonie Van Leeuwenhoek">
        <title>Streptomyces klenkii sp. nov., isolated from deep marine sediment.</title>
        <authorList>
            <person name="Veyisoglu A."/>
            <person name="Sahin N."/>
        </authorList>
    </citation>
    <scope>NUCLEOTIDE SEQUENCE [LARGE SCALE GENOMIC DNA]</scope>
    <source>
        <strain evidence="3 4">KCTC 29202</strain>
    </source>
</reference>
<keyword evidence="1" id="KW-0067">ATP-binding</keyword>
<dbReference type="InterPro" id="IPR002543">
    <property type="entry name" value="FtsK_dom"/>
</dbReference>
<name>A0A3B0A280_9ACTN</name>
<feature type="non-terminal residue" evidence="3">
    <location>
        <position position="1"/>
    </location>
</feature>
<dbReference type="EMBL" id="RBAM01000113">
    <property type="protein sequence ID" value="RKN53597.1"/>
    <property type="molecule type" value="Genomic_DNA"/>
</dbReference>
<sequence length="419" mass="46356">ATGAPLDGKPRTDATWTHRGTRTLHKRAVRRWSHLTRLERMGARWAVTAGTGGTIYAYTQDPTATLACLEAGGLSTASVASAWLAFQGADGVLTWRHRQEWVWPLHVVLRRLLELPEGTRPGSYLHVPGNFTEISGEVIKVTVPADWTGAEGGKLAVQRAITEKLALQDVKFNWHMEGRNHHVIVSQSPRPPSKTLFSDPDVRAKVAKAPESAPVIGLSHRGTVVSVDLDAESPHVLVSASTGGGKSVILRAIFAQLLHHGAIGFVLDVKRHSHKWVRRVPGVTYCRDVEDLHEALVWLGEEGMRRNHIVDDWEEDGDPPVGPRVAILLEEVNATIKKLKRYWMRTREEKKGDPKESPAIDALADILFMGRAVKMHVLAVGQSITANSIGGPEMRENFATRILARYTRNAWNMLVPEVQ</sequence>
<organism evidence="3 4">
    <name type="scientific">Streptomyces klenkii</name>
    <dbReference type="NCBI Taxonomy" id="1420899"/>
    <lineage>
        <taxon>Bacteria</taxon>
        <taxon>Bacillati</taxon>
        <taxon>Actinomycetota</taxon>
        <taxon>Actinomycetes</taxon>
        <taxon>Kitasatosporales</taxon>
        <taxon>Streptomycetaceae</taxon>
        <taxon>Streptomyces</taxon>
    </lineage>
</organism>
<evidence type="ECO:0000259" key="2">
    <source>
        <dbReference type="PROSITE" id="PS50901"/>
    </source>
</evidence>
<proteinExistence type="predicted"/>
<dbReference type="InterPro" id="IPR027417">
    <property type="entry name" value="P-loop_NTPase"/>
</dbReference>
<dbReference type="SUPFAM" id="SSF52540">
    <property type="entry name" value="P-loop containing nucleoside triphosphate hydrolases"/>
    <property type="match status" value="1"/>
</dbReference>
<dbReference type="GO" id="GO:0003677">
    <property type="term" value="F:DNA binding"/>
    <property type="evidence" value="ECO:0007669"/>
    <property type="project" value="InterPro"/>
</dbReference>